<dbReference type="EMBL" id="HBHX01029250">
    <property type="protein sequence ID" value="CAE0115637.1"/>
    <property type="molecule type" value="Transcribed_RNA"/>
</dbReference>
<proteinExistence type="predicted"/>
<gene>
    <name evidence="1" type="ORF">HERI1096_LOCUS16322</name>
</gene>
<evidence type="ECO:0008006" key="2">
    <source>
        <dbReference type="Google" id="ProtNLM"/>
    </source>
</evidence>
<reference evidence="1" key="1">
    <citation type="submission" date="2021-01" db="EMBL/GenBank/DDBJ databases">
        <authorList>
            <person name="Corre E."/>
            <person name="Pelletier E."/>
            <person name="Niang G."/>
            <person name="Scheremetjew M."/>
            <person name="Finn R."/>
            <person name="Kale V."/>
            <person name="Holt S."/>
            <person name="Cochrane G."/>
            <person name="Meng A."/>
            <person name="Brown T."/>
            <person name="Cohen L."/>
        </authorList>
    </citation>
    <scope>NUCLEOTIDE SEQUENCE</scope>
    <source>
        <strain evidence="1">CCMP281</strain>
    </source>
</reference>
<sequence>MEAARASNVPSAVPIRLERGHALLHPGSVRHGGAPIVSGVRYVLVLFLMDTLTVEYDRYYTEMAVETLERAQALSAEGEEGEVRRRLVEESAALFADACAAGAKVDDGRDGGMAVIEAFRALDVELELN</sequence>
<dbReference type="Gene3D" id="2.60.120.620">
    <property type="entry name" value="q2cbj1_9rhob like domain"/>
    <property type="match status" value="1"/>
</dbReference>
<accession>A0A7S3AUA4</accession>
<protein>
    <recommendedName>
        <fullName evidence="2">Fe2OG dioxygenase domain-containing protein</fullName>
    </recommendedName>
</protein>
<name>A0A7S3AUA4_9EUKA</name>
<organism evidence="1">
    <name type="scientific">Haptolina ericina</name>
    <dbReference type="NCBI Taxonomy" id="156174"/>
    <lineage>
        <taxon>Eukaryota</taxon>
        <taxon>Haptista</taxon>
        <taxon>Haptophyta</taxon>
        <taxon>Prymnesiophyceae</taxon>
        <taxon>Prymnesiales</taxon>
        <taxon>Prymnesiaceae</taxon>
        <taxon>Haptolina</taxon>
    </lineage>
</organism>
<dbReference type="AlphaFoldDB" id="A0A7S3AUA4"/>
<evidence type="ECO:0000313" key="1">
    <source>
        <dbReference type="EMBL" id="CAE0115637.1"/>
    </source>
</evidence>